<dbReference type="InterPro" id="IPR018461">
    <property type="entry name" value="Na/H_Antiport_NhaC-like_C"/>
</dbReference>
<comment type="subcellular location">
    <subcellularLocation>
        <location evidence="1">Cell membrane</location>
        <topology evidence="1">Multi-pass membrane protein</topology>
    </subcellularLocation>
</comment>
<dbReference type="AlphaFoldDB" id="W8UB35"/>
<dbReference type="OrthoDB" id="9762978at2"/>
<dbReference type="EMBL" id="CP007453">
    <property type="protein sequence ID" value="AHM57996.1"/>
    <property type="molecule type" value="Genomic_DNA"/>
</dbReference>
<feature type="transmembrane region" description="Helical" evidence="9">
    <location>
        <begin position="314"/>
        <end position="333"/>
    </location>
</feature>
<evidence type="ECO:0000256" key="3">
    <source>
        <dbReference type="ARBA" id="ARBA00022449"/>
    </source>
</evidence>
<feature type="transmembrane region" description="Helical" evidence="9">
    <location>
        <begin position="354"/>
        <end position="370"/>
    </location>
</feature>
<dbReference type="InterPro" id="IPR052180">
    <property type="entry name" value="NhaC_Na-H+_Antiporter"/>
</dbReference>
<evidence type="ECO:0000259" key="10">
    <source>
        <dbReference type="Pfam" id="PF03553"/>
    </source>
</evidence>
<name>W8UB35_PEPAC</name>
<evidence type="ECO:0000256" key="4">
    <source>
        <dbReference type="ARBA" id="ARBA00022475"/>
    </source>
</evidence>
<dbReference type="PANTHER" id="PTHR33451:SF3">
    <property type="entry name" value="MALATE-2H(+)_NA(+)-LACTATE ANTIPORTER"/>
    <property type="match status" value="1"/>
</dbReference>
<keyword evidence="5 9" id="KW-0812">Transmembrane</keyword>
<dbReference type="Proteomes" id="UP000019591">
    <property type="component" value="Plasmid EAL2_808p"/>
</dbReference>
<keyword evidence="6 9" id="KW-1133">Transmembrane helix</keyword>
<accession>W8UB35</accession>
<protein>
    <submittedName>
        <fullName evidence="11">Na(+)/H(+) antiporter NhaC</fullName>
    </submittedName>
</protein>
<feature type="transmembrane region" description="Helical" evidence="9">
    <location>
        <begin position="237"/>
        <end position="256"/>
    </location>
</feature>
<dbReference type="GO" id="GO:0005886">
    <property type="term" value="C:plasma membrane"/>
    <property type="evidence" value="ECO:0007669"/>
    <property type="project" value="UniProtKB-SubCell"/>
</dbReference>
<feature type="transmembrane region" description="Helical" evidence="9">
    <location>
        <begin position="70"/>
        <end position="91"/>
    </location>
</feature>
<feature type="transmembrane region" description="Helical" evidence="9">
    <location>
        <begin position="438"/>
        <end position="458"/>
    </location>
</feature>
<geneLocation type="plasmid" evidence="11 12">
    <name>EAL2_808p</name>
</geneLocation>
<evidence type="ECO:0000256" key="5">
    <source>
        <dbReference type="ARBA" id="ARBA00022692"/>
    </source>
</evidence>
<evidence type="ECO:0000256" key="6">
    <source>
        <dbReference type="ARBA" id="ARBA00022989"/>
    </source>
</evidence>
<keyword evidence="4" id="KW-1003">Cell membrane</keyword>
<dbReference type="NCBIfam" id="TIGR00931">
    <property type="entry name" value="antiport_nhaC"/>
    <property type="match status" value="1"/>
</dbReference>
<reference evidence="11 12" key="1">
    <citation type="journal article" date="2014" name="Genome Announc.">
        <title>Complete Genome Sequence of Amino Acid-Utilizing Eubacterium acidaminophilum al-2 (DSM 3953).</title>
        <authorList>
            <person name="Poehlein A."/>
            <person name="Andreesen J.R."/>
            <person name="Daniel R."/>
        </authorList>
    </citation>
    <scope>NUCLEOTIDE SEQUENCE [LARGE SCALE GENOMIC DNA]</scope>
    <source>
        <strain evidence="11 12">DSM 3953</strain>
        <plasmid evidence="12">Plasmid EAL2_808p</plasmid>
    </source>
</reference>
<dbReference type="eggNOG" id="COG1757">
    <property type="taxonomic scope" value="Bacteria"/>
</dbReference>
<keyword evidence="11" id="KW-0614">Plasmid</keyword>
<evidence type="ECO:0000256" key="9">
    <source>
        <dbReference type="SAM" id="Phobius"/>
    </source>
</evidence>
<sequence>MENDTTAKKPSLLFALTFTFLIALTLMGGLLVFNANMHALLFICIIIAAAASKILGHCWSDIEHSMVHGVSKAIGALFFFFLIGMAMGTWLQSGTVPALIYYGLDILSPKFFLPAGLVISSIAAIATGSSWSTAGTVGVALMGIGMGMGIPAPLIAGMVISGAFFGDKMSPLSDTTNLSPAIAGANLYDHITAMLYTTIPAYVCALAAYCVMGIKYANSSLDVEKISQIQNAIGSSFNLNLVVFLPLVIVLVLSLAKFPAIPSLTAGIVSSIPVAMFLQGVPFVEALSVLNYGFTFSSGIEVVDTLLNRGGIQGMMWTFSLAILALSLGGILTESRIMDVIIERMLVRIHNPKYLPGLTIVTTTVLNAIMGEQYMSIVLSGQLYKDAYPKAGLQPRMLSRALEEGGTLTSGLYPWTTCGAFMSGALGVSAAQYAPYAILNWLNPLFGIIFPILGYSLLTVEMQKKKSINACAKSS</sequence>
<evidence type="ECO:0000313" key="11">
    <source>
        <dbReference type="EMBL" id="AHM57996.1"/>
    </source>
</evidence>
<dbReference type="PATRIC" id="fig|1286171.3.peg.2673"/>
<feature type="transmembrane region" description="Helical" evidence="9">
    <location>
        <begin position="39"/>
        <end position="58"/>
    </location>
</feature>
<dbReference type="RefSeq" id="WP_025436845.1">
    <property type="nucleotide sequence ID" value="NZ_CP007453.1"/>
</dbReference>
<proteinExistence type="inferred from homology"/>
<evidence type="ECO:0000256" key="7">
    <source>
        <dbReference type="ARBA" id="ARBA00023136"/>
    </source>
</evidence>
<evidence type="ECO:0000256" key="8">
    <source>
        <dbReference type="ARBA" id="ARBA00038435"/>
    </source>
</evidence>
<gene>
    <name evidence="11" type="primary">nhaC</name>
    <name evidence="11" type="ORF">EAL2_808p04930</name>
</gene>
<keyword evidence="3" id="KW-0050">Antiport</keyword>
<keyword evidence="12" id="KW-1185">Reference proteome</keyword>
<comment type="similarity">
    <text evidence="8">Belongs to the NhaC Na(+)/H(+) (TC 2.A.35) antiporter family.</text>
</comment>
<evidence type="ECO:0000256" key="2">
    <source>
        <dbReference type="ARBA" id="ARBA00022448"/>
    </source>
</evidence>
<dbReference type="InterPro" id="IPR004770">
    <property type="entry name" value="Na/H_antiport_NhaC"/>
</dbReference>
<keyword evidence="7 9" id="KW-0472">Membrane</keyword>
<feature type="transmembrane region" description="Helical" evidence="9">
    <location>
        <begin position="139"/>
        <end position="165"/>
    </location>
</feature>
<dbReference type="PANTHER" id="PTHR33451">
    <property type="entry name" value="MALATE-2H(+)/NA(+)-LACTATE ANTIPORTER"/>
    <property type="match status" value="1"/>
</dbReference>
<organism evidence="11 12">
    <name type="scientific">Peptoclostridium acidaminophilum DSM 3953</name>
    <dbReference type="NCBI Taxonomy" id="1286171"/>
    <lineage>
        <taxon>Bacteria</taxon>
        <taxon>Bacillati</taxon>
        <taxon>Bacillota</taxon>
        <taxon>Clostridia</taxon>
        <taxon>Peptostreptococcales</taxon>
        <taxon>Peptoclostridiaceae</taxon>
        <taxon>Peptoclostridium</taxon>
    </lineage>
</organism>
<dbReference type="Pfam" id="PF03553">
    <property type="entry name" value="Na_H_antiporter"/>
    <property type="match status" value="1"/>
</dbReference>
<keyword evidence="2" id="KW-0813">Transport</keyword>
<feature type="transmembrane region" description="Helical" evidence="9">
    <location>
        <begin position="12"/>
        <end position="33"/>
    </location>
</feature>
<evidence type="ECO:0000256" key="1">
    <source>
        <dbReference type="ARBA" id="ARBA00004651"/>
    </source>
</evidence>
<evidence type="ECO:0000313" key="12">
    <source>
        <dbReference type="Proteomes" id="UP000019591"/>
    </source>
</evidence>
<dbReference type="GO" id="GO:0015297">
    <property type="term" value="F:antiporter activity"/>
    <property type="evidence" value="ECO:0007669"/>
    <property type="project" value="UniProtKB-KW"/>
</dbReference>
<dbReference type="KEGG" id="eac:EAL2_808p04930"/>
<feature type="domain" description="Na+/H+ antiporter NhaC-like C-terminal" evidence="10">
    <location>
        <begin position="162"/>
        <end position="454"/>
    </location>
</feature>
<feature type="transmembrane region" description="Helical" evidence="9">
    <location>
        <begin position="111"/>
        <end position="132"/>
    </location>
</feature>
<feature type="transmembrane region" description="Helical" evidence="9">
    <location>
        <begin position="193"/>
        <end position="216"/>
    </location>
</feature>
<dbReference type="HOGENOM" id="CLU_033405_1_0_9"/>